<dbReference type="GO" id="GO:0006508">
    <property type="term" value="P:proteolysis"/>
    <property type="evidence" value="ECO:0007669"/>
    <property type="project" value="UniProtKB-KW"/>
</dbReference>
<comment type="caution">
    <text evidence="2">The sequence shown here is derived from an EMBL/GenBank/DDBJ whole genome shotgun (WGS) entry which is preliminary data.</text>
</comment>
<evidence type="ECO:0000313" key="2">
    <source>
        <dbReference type="EMBL" id="KOO23146.1"/>
    </source>
</evidence>
<keyword evidence="2" id="KW-0645">Protease</keyword>
<proteinExistence type="predicted"/>
<keyword evidence="2" id="KW-0378">Hydrolase</keyword>
<dbReference type="PANTHER" id="PTHR33473:SF17">
    <property type="entry name" value="ATP-DEPENDENT CLP PROTEASE ADAPTER PROTEIN CLPS1, CHLOROPLASTIC"/>
    <property type="match status" value="1"/>
</dbReference>
<dbReference type="GO" id="GO:0008233">
    <property type="term" value="F:peptidase activity"/>
    <property type="evidence" value="ECO:0007669"/>
    <property type="project" value="UniProtKB-KW"/>
</dbReference>
<dbReference type="PANTHER" id="PTHR33473">
    <property type="entry name" value="ATP-DEPENDENT CLP PROTEASE ADAPTER PROTEIN CLPS1, CHLOROPLASTIC"/>
    <property type="match status" value="1"/>
</dbReference>
<gene>
    <name evidence="2" type="ORF">Ctob_001873</name>
</gene>
<evidence type="ECO:0000259" key="1">
    <source>
        <dbReference type="Pfam" id="PF02617"/>
    </source>
</evidence>
<dbReference type="EMBL" id="JWZX01003216">
    <property type="protein sequence ID" value="KOO23146.1"/>
    <property type="molecule type" value="Genomic_DNA"/>
</dbReference>
<organism evidence="2 3">
    <name type="scientific">Chrysochromulina tobinii</name>
    <dbReference type="NCBI Taxonomy" id="1460289"/>
    <lineage>
        <taxon>Eukaryota</taxon>
        <taxon>Haptista</taxon>
        <taxon>Haptophyta</taxon>
        <taxon>Prymnesiophyceae</taxon>
        <taxon>Prymnesiales</taxon>
        <taxon>Chrysochromulinaceae</taxon>
        <taxon>Chrysochromulina</taxon>
    </lineage>
</organism>
<protein>
    <submittedName>
        <fullName evidence="2">ATP-dependent clp protease adaptor protein</fullName>
    </submittedName>
</protein>
<accession>A0A0M0J989</accession>
<keyword evidence="3" id="KW-1185">Reference proteome</keyword>
<name>A0A0M0J989_9EUKA</name>
<sequence length="144" mass="15560">MGCTPAHAQFPNVPFAILRSPAVRACDATESSTAASSNEPVLILPSGGVYAAAEVAPDSEVMSASEEYSVFLMNDGFNMREYVSRVLMMVCYVDEARAERIMMEANWEYQACVGTYERPVAQHVLDGLRKAGLEAAMAPSSDLV</sequence>
<dbReference type="InterPro" id="IPR003769">
    <property type="entry name" value="ClpS_core"/>
</dbReference>
<reference evidence="3" key="1">
    <citation type="journal article" date="2015" name="PLoS Genet.">
        <title>Genome Sequence and Transcriptome Analyses of Chrysochromulina tobin: Metabolic Tools for Enhanced Algal Fitness in the Prominent Order Prymnesiales (Haptophyceae).</title>
        <authorList>
            <person name="Hovde B.T."/>
            <person name="Deodato C.R."/>
            <person name="Hunsperger H.M."/>
            <person name="Ryken S.A."/>
            <person name="Yost W."/>
            <person name="Jha R.K."/>
            <person name="Patterson J."/>
            <person name="Monnat R.J. Jr."/>
            <person name="Barlow S.B."/>
            <person name="Starkenburg S.R."/>
            <person name="Cattolico R.A."/>
        </authorList>
    </citation>
    <scope>NUCLEOTIDE SEQUENCE</scope>
    <source>
        <strain evidence="3">CCMP291</strain>
    </source>
</reference>
<dbReference type="Gene3D" id="3.30.1390.10">
    <property type="match status" value="1"/>
</dbReference>
<dbReference type="InterPro" id="IPR014719">
    <property type="entry name" value="Ribosomal_bL12_C/ClpS-like"/>
</dbReference>
<evidence type="ECO:0000313" key="3">
    <source>
        <dbReference type="Proteomes" id="UP000037460"/>
    </source>
</evidence>
<dbReference type="Pfam" id="PF02617">
    <property type="entry name" value="ClpS"/>
    <property type="match status" value="1"/>
</dbReference>
<dbReference type="GO" id="GO:0030163">
    <property type="term" value="P:protein catabolic process"/>
    <property type="evidence" value="ECO:0007669"/>
    <property type="project" value="InterPro"/>
</dbReference>
<dbReference type="AlphaFoldDB" id="A0A0M0J989"/>
<dbReference type="Proteomes" id="UP000037460">
    <property type="component" value="Unassembled WGS sequence"/>
</dbReference>
<dbReference type="SUPFAM" id="SSF54736">
    <property type="entry name" value="ClpS-like"/>
    <property type="match status" value="1"/>
</dbReference>
<feature type="domain" description="Adaptor protein ClpS core" evidence="1">
    <location>
        <begin position="65"/>
        <end position="130"/>
    </location>
</feature>
<dbReference type="InterPro" id="IPR022935">
    <property type="entry name" value="ClpS"/>
</dbReference>
<dbReference type="OrthoDB" id="2013930at2759"/>